<proteinExistence type="inferred from homology"/>
<organism evidence="4 5">
    <name type="scientific">Kineosporia babensis</name>
    <dbReference type="NCBI Taxonomy" id="499548"/>
    <lineage>
        <taxon>Bacteria</taxon>
        <taxon>Bacillati</taxon>
        <taxon>Actinomycetota</taxon>
        <taxon>Actinomycetes</taxon>
        <taxon>Kineosporiales</taxon>
        <taxon>Kineosporiaceae</taxon>
        <taxon>Kineosporia</taxon>
    </lineage>
</organism>
<evidence type="ECO:0000256" key="2">
    <source>
        <dbReference type="SAM" id="MobiDB-lite"/>
    </source>
</evidence>
<evidence type="ECO:0000313" key="4">
    <source>
        <dbReference type="EMBL" id="MCD5313801.1"/>
    </source>
</evidence>
<comment type="caution">
    <text evidence="4">The sequence shown here is derived from an EMBL/GenBank/DDBJ whole genome shotgun (WGS) entry which is preliminary data.</text>
</comment>
<accession>A0A9X1NHD5</accession>
<dbReference type="InterPro" id="IPR057666">
    <property type="entry name" value="DrpA_SLOG"/>
</dbReference>
<evidence type="ECO:0000259" key="3">
    <source>
        <dbReference type="Pfam" id="PF02481"/>
    </source>
</evidence>
<comment type="similarity">
    <text evidence="1">Belongs to the DprA/Smf family.</text>
</comment>
<name>A0A9X1NHD5_9ACTN</name>
<dbReference type="AlphaFoldDB" id="A0A9X1NHD5"/>
<gene>
    <name evidence="4" type="primary">dprA</name>
    <name evidence="4" type="ORF">LR394_23110</name>
</gene>
<dbReference type="PANTHER" id="PTHR43022:SF1">
    <property type="entry name" value="PROTEIN SMF"/>
    <property type="match status" value="1"/>
</dbReference>
<evidence type="ECO:0000256" key="1">
    <source>
        <dbReference type="ARBA" id="ARBA00006525"/>
    </source>
</evidence>
<dbReference type="InterPro" id="IPR003488">
    <property type="entry name" value="DprA"/>
</dbReference>
<dbReference type="EMBL" id="JAJOMB010000013">
    <property type="protein sequence ID" value="MCD5313801.1"/>
    <property type="molecule type" value="Genomic_DNA"/>
</dbReference>
<keyword evidence="5" id="KW-1185">Reference proteome</keyword>
<feature type="region of interest" description="Disordered" evidence="2">
    <location>
        <begin position="1"/>
        <end position="37"/>
    </location>
</feature>
<dbReference type="Gene3D" id="3.40.50.450">
    <property type="match status" value="1"/>
</dbReference>
<dbReference type="Proteomes" id="UP001138997">
    <property type="component" value="Unassembled WGS sequence"/>
</dbReference>
<dbReference type="GO" id="GO:0009294">
    <property type="term" value="P:DNA-mediated transformation"/>
    <property type="evidence" value="ECO:0007669"/>
    <property type="project" value="InterPro"/>
</dbReference>
<dbReference type="PANTHER" id="PTHR43022">
    <property type="entry name" value="PROTEIN SMF"/>
    <property type="match status" value="1"/>
</dbReference>
<dbReference type="RefSeq" id="WP_231445403.1">
    <property type="nucleotide sequence ID" value="NZ_JAJOMB010000013.1"/>
</dbReference>
<dbReference type="Pfam" id="PF02481">
    <property type="entry name" value="DNA_processg_A"/>
    <property type="match status" value="1"/>
</dbReference>
<reference evidence="4" key="1">
    <citation type="submission" date="2021-11" db="EMBL/GenBank/DDBJ databases">
        <title>Streptomyces corallinus and Kineosporia corallina sp. nov., two new coral-derived marine actinobacteria.</title>
        <authorList>
            <person name="Buangrab K."/>
            <person name="Sutthacheep M."/>
            <person name="Yeemin T."/>
            <person name="Harunari E."/>
            <person name="Igarashi Y."/>
            <person name="Sripreechasak P."/>
            <person name="Kanchanasin P."/>
            <person name="Tanasupawat S."/>
            <person name="Phongsopitanun W."/>
        </authorList>
    </citation>
    <scope>NUCLEOTIDE SEQUENCE</scope>
    <source>
        <strain evidence="4">JCM 31032</strain>
    </source>
</reference>
<feature type="domain" description="Smf/DprA SLOG" evidence="3">
    <location>
        <begin position="109"/>
        <end position="318"/>
    </location>
</feature>
<protein>
    <submittedName>
        <fullName evidence="4">DNA-processing protein DprA</fullName>
    </submittedName>
</protein>
<dbReference type="NCBIfam" id="TIGR00732">
    <property type="entry name" value="dprA"/>
    <property type="match status" value="1"/>
</dbReference>
<sequence length="403" mass="42004">MATQEVPQAGKELSGDPPDSADHPAAESVAGTPAAGDLTDDAERLARVIWSRLVEPADPKAGALVARLGAVEALAEARAGLHSQRYVDKLAALDPVRDIRNLTTLGGRLLIPSDPEWPESLLRLEAEMPFCLYVVGPLDLGQAGGQAVSIVGARAATSYGEHMATELALGCADRGLTVVSGAALGIDAAAHRGALAVSGPTVAVLAGGVDRAYPATNERLIHEIGRFGALVSEVPVGSAPTRWRFILRNRIIAALGQATCVVEAGSRSGTTGTAQWADRLSRPVGAVPGPVTSPASYGAHRLLRNGAVCITSAAELCELAGPIGTFVLPEGGAAPGERDGLEPHDLRVLDTLPVRKSITLDELCLQAGLSESLVLPSLARLEIRELAEPDADLWRRARPRRKP</sequence>
<dbReference type="SUPFAM" id="SSF102405">
    <property type="entry name" value="MCP/YpsA-like"/>
    <property type="match status" value="1"/>
</dbReference>
<evidence type="ECO:0000313" key="5">
    <source>
        <dbReference type="Proteomes" id="UP001138997"/>
    </source>
</evidence>